<dbReference type="AlphaFoldDB" id="A0A6I9SIC3"/>
<evidence type="ECO:0000256" key="1">
    <source>
        <dbReference type="SAM" id="MobiDB-lite"/>
    </source>
</evidence>
<dbReference type="GO" id="GO:0009073">
    <property type="term" value="P:aromatic amino acid family biosynthetic process"/>
    <property type="evidence" value="ECO:0007669"/>
    <property type="project" value="InterPro"/>
</dbReference>
<organism evidence="2 3">
    <name type="scientific">Elaeis guineensis var. tenera</name>
    <name type="common">Oil palm</name>
    <dbReference type="NCBI Taxonomy" id="51953"/>
    <lineage>
        <taxon>Eukaryota</taxon>
        <taxon>Viridiplantae</taxon>
        <taxon>Streptophyta</taxon>
        <taxon>Embryophyta</taxon>
        <taxon>Tracheophyta</taxon>
        <taxon>Spermatophyta</taxon>
        <taxon>Magnoliopsida</taxon>
        <taxon>Liliopsida</taxon>
        <taxon>Arecaceae</taxon>
        <taxon>Arecoideae</taxon>
        <taxon>Cocoseae</taxon>
        <taxon>Elaeidinae</taxon>
        <taxon>Elaeis</taxon>
    </lineage>
</organism>
<dbReference type="OrthoDB" id="1928023at2759"/>
<feature type="region of interest" description="Disordered" evidence="1">
    <location>
        <begin position="1"/>
        <end position="35"/>
    </location>
</feature>
<dbReference type="Proteomes" id="UP000504607">
    <property type="component" value="Unplaced"/>
</dbReference>
<evidence type="ECO:0000313" key="2">
    <source>
        <dbReference type="Proteomes" id="UP000504607"/>
    </source>
</evidence>
<protein>
    <submittedName>
        <fullName evidence="3">Uncharacterized protein LOC105061296</fullName>
    </submittedName>
</protein>
<reference evidence="3" key="1">
    <citation type="submission" date="2025-08" db="UniProtKB">
        <authorList>
            <consortium name="RefSeq"/>
        </authorList>
    </citation>
    <scope>IDENTIFICATION</scope>
</reference>
<name>A0A6I9SIC3_ELAGV</name>
<accession>A0A6I9SIC3</accession>
<dbReference type="PANTHER" id="PTHR33563">
    <property type="match status" value="1"/>
</dbReference>
<dbReference type="GO" id="GO:0016491">
    <property type="term" value="F:oxidoreductase activity"/>
    <property type="evidence" value="ECO:0007669"/>
    <property type="project" value="InterPro"/>
</dbReference>
<evidence type="ECO:0000313" key="3">
    <source>
        <dbReference type="RefSeq" id="XP_010943603.2"/>
    </source>
</evidence>
<dbReference type="GO" id="GO:0003856">
    <property type="term" value="F:3-dehydroquinate synthase activity"/>
    <property type="evidence" value="ECO:0007669"/>
    <property type="project" value="InterPro"/>
</dbReference>
<dbReference type="InterPro" id="IPR002812">
    <property type="entry name" value="DHQS"/>
</dbReference>
<sequence>MSEEAGCSDAREMPTGKKKSHAEDLEVPPASPSSRCGPKHVVLVMNALRRFSTKPLEWALEHVAEPGYVVTLLGVMPWLSFARSCKTRLDIWTWDCEDLSKMEECPEWKNDAPYQKLRRVVELCEARGVVPLKKVAMGHPVRHVALEMTTNLHATWVVFDRHHRKWRTFYQERISCNMVFMNGDGQVDMFKARSSTLDSEETITPPVSKPIMPKARLKIFNKERKKEVNEGEKAS</sequence>
<dbReference type="GeneID" id="105061296"/>
<dbReference type="KEGG" id="egu:105061296"/>
<dbReference type="InParanoid" id="A0A6I9SIC3"/>
<gene>
    <name evidence="3" type="primary">LOC105061296</name>
</gene>
<dbReference type="RefSeq" id="XP_010943603.2">
    <property type="nucleotide sequence ID" value="XM_010945301.3"/>
</dbReference>
<keyword evidence="2" id="KW-1185">Reference proteome</keyword>
<proteinExistence type="predicted"/>
<dbReference type="PANTHER" id="PTHR33563:SF7">
    <property type="entry name" value="USPA DOMAIN-CONTAINING PROTEIN"/>
    <property type="match status" value="1"/>
</dbReference>